<reference evidence="2 3" key="1">
    <citation type="submission" date="2018-11" db="EMBL/GenBank/DDBJ databases">
        <title>Chryseotalea sanarue gen. nov., sp., nov., a member of the family Cytophagaceae, isolated from a brackish lake in Hamamatsu Japan.</title>
        <authorList>
            <person name="Maejima Y."/>
            <person name="Iino T."/>
            <person name="Muraguchi Y."/>
            <person name="Fukuda K."/>
            <person name="Ohkuma M."/>
            <person name="Moriuchi R."/>
            <person name="Dohra H."/>
            <person name="Kimbara K."/>
            <person name="Shintani M."/>
        </authorList>
    </citation>
    <scope>NUCLEOTIDE SEQUENCE [LARGE SCALE GENOMIC DNA]</scope>
    <source>
        <strain evidence="2 3">Ys</strain>
    </source>
</reference>
<keyword evidence="3" id="KW-1185">Reference proteome</keyword>
<dbReference type="OrthoDB" id="979517at2"/>
<sequence>MIEANPVKYFVARYFFLALCLMQWLIATVIYFSYPATLKNQYTALVFFTLGALLLVVYLIIKEKIRRVAISKKKIVVIEGGKKQKIDWNDVRSLNLVPFLNMYRLKIKGKKKGIYFFPSKNIDPAYGLIGKDTSKMGEILKRLNTD</sequence>
<name>A0A401UB92_9BACT</name>
<protein>
    <submittedName>
        <fullName evidence="2">Uncharacterized protein</fullName>
    </submittedName>
</protein>
<proteinExistence type="predicted"/>
<keyword evidence="1" id="KW-0812">Transmembrane</keyword>
<accession>A0A401UB92</accession>
<feature type="transmembrane region" description="Helical" evidence="1">
    <location>
        <begin position="40"/>
        <end position="61"/>
    </location>
</feature>
<comment type="caution">
    <text evidence="2">The sequence shown here is derived from an EMBL/GenBank/DDBJ whole genome shotgun (WGS) entry which is preliminary data.</text>
</comment>
<gene>
    <name evidence="2" type="ORF">SanaruYs_23870</name>
</gene>
<feature type="transmembrane region" description="Helical" evidence="1">
    <location>
        <begin position="12"/>
        <end position="34"/>
    </location>
</feature>
<dbReference type="RefSeq" id="WP_127122797.1">
    <property type="nucleotide sequence ID" value="NZ_BHXQ01000004.1"/>
</dbReference>
<dbReference type="Proteomes" id="UP000288227">
    <property type="component" value="Unassembled WGS sequence"/>
</dbReference>
<dbReference type="AlphaFoldDB" id="A0A401UB92"/>
<evidence type="ECO:0000313" key="3">
    <source>
        <dbReference type="Proteomes" id="UP000288227"/>
    </source>
</evidence>
<organism evidence="2 3">
    <name type="scientific">Chryseotalea sanaruensis</name>
    <dbReference type="NCBI Taxonomy" id="2482724"/>
    <lineage>
        <taxon>Bacteria</taxon>
        <taxon>Pseudomonadati</taxon>
        <taxon>Bacteroidota</taxon>
        <taxon>Cytophagia</taxon>
        <taxon>Cytophagales</taxon>
        <taxon>Chryseotaleaceae</taxon>
        <taxon>Chryseotalea</taxon>
    </lineage>
</organism>
<keyword evidence="1" id="KW-0472">Membrane</keyword>
<dbReference type="EMBL" id="BHXQ01000004">
    <property type="protein sequence ID" value="GCC52151.1"/>
    <property type="molecule type" value="Genomic_DNA"/>
</dbReference>
<evidence type="ECO:0000313" key="2">
    <source>
        <dbReference type="EMBL" id="GCC52151.1"/>
    </source>
</evidence>
<keyword evidence="1" id="KW-1133">Transmembrane helix</keyword>
<evidence type="ECO:0000256" key="1">
    <source>
        <dbReference type="SAM" id="Phobius"/>
    </source>
</evidence>